<evidence type="ECO:0000313" key="2">
    <source>
        <dbReference type="EMBL" id="GKT31800.1"/>
    </source>
</evidence>
<dbReference type="EMBL" id="BQXS01002258">
    <property type="protein sequence ID" value="GKT31800.1"/>
    <property type="molecule type" value="Genomic_DNA"/>
</dbReference>
<feature type="coiled-coil region" evidence="1">
    <location>
        <begin position="125"/>
        <end position="189"/>
    </location>
</feature>
<sequence length="192" mass="22526">MVDSALIKQELGIASQVPADIDQDFVQRRPESVETAVRKKKDHGPLLTVERRLLEIALDSKKGFELLMSNMDINDLQFEHIRSIFLYLRGYYEMHDSFQLNIASDDMDLKLATGIEKLMKKHIPIENLQKEIASTQRSHRELVLRKRLSDKKAEVNMLTRSLSHERDDIKEKQELLRKLFREQQQLAEEISR</sequence>
<proteinExistence type="predicted"/>
<keyword evidence="1" id="KW-0175">Coiled coil</keyword>
<gene>
    <name evidence="2" type="ORF">ADUPG1_002108</name>
</gene>
<evidence type="ECO:0000313" key="3">
    <source>
        <dbReference type="Proteomes" id="UP001057375"/>
    </source>
</evidence>
<name>A0ABQ5KGZ3_9EUKA</name>
<dbReference type="Gene3D" id="1.10.860.10">
    <property type="entry name" value="DNAb Helicase, Chain A"/>
    <property type="match status" value="1"/>
</dbReference>
<dbReference type="InterPro" id="IPR016136">
    <property type="entry name" value="DNA_helicase_N/primase_C"/>
</dbReference>
<feature type="non-terminal residue" evidence="2">
    <location>
        <position position="192"/>
    </location>
</feature>
<evidence type="ECO:0000256" key="1">
    <source>
        <dbReference type="SAM" id="Coils"/>
    </source>
</evidence>
<dbReference type="Proteomes" id="UP001057375">
    <property type="component" value="Unassembled WGS sequence"/>
</dbReference>
<keyword evidence="3" id="KW-1185">Reference proteome</keyword>
<accession>A0ABQ5KGZ3</accession>
<reference evidence="2" key="1">
    <citation type="submission" date="2022-03" db="EMBL/GenBank/DDBJ databases">
        <title>Draft genome sequence of Aduncisulcus paluster, a free-living microaerophilic Fornicata.</title>
        <authorList>
            <person name="Yuyama I."/>
            <person name="Kume K."/>
            <person name="Tamura T."/>
            <person name="Inagaki Y."/>
            <person name="Hashimoto T."/>
        </authorList>
    </citation>
    <scope>NUCLEOTIDE SEQUENCE</scope>
    <source>
        <strain evidence="2">NY0171</strain>
    </source>
</reference>
<protein>
    <submittedName>
        <fullName evidence="2">Uncharacterized protein</fullName>
    </submittedName>
</protein>
<comment type="caution">
    <text evidence="2">The sequence shown here is derived from an EMBL/GenBank/DDBJ whole genome shotgun (WGS) entry which is preliminary data.</text>
</comment>
<organism evidence="2 3">
    <name type="scientific">Aduncisulcus paluster</name>
    <dbReference type="NCBI Taxonomy" id="2918883"/>
    <lineage>
        <taxon>Eukaryota</taxon>
        <taxon>Metamonada</taxon>
        <taxon>Carpediemonas-like organisms</taxon>
        <taxon>Aduncisulcus</taxon>
    </lineage>
</organism>